<keyword evidence="2" id="KW-0560">Oxidoreductase</keyword>
<sequence length="346" mass="37685">MAPKFEQTTRASELVPYYAKKIAGKTIIITGVSSGSLGESFVKEASIGNPATFILAGRSPSKFQSLVDHLASAHPNIAVKSLALDLTSLANVRKAAETVNSWSDVSHIDVLVNNAGIMAVPYRLTQDGFESQLQTNHLGHFLFTNLIMGKILASKAPRVVIISSMGHRHGHIRWADYNFSDGKLYDKWTAYGQSKTANGLTAVALAEKLGSKGLVSFSVCPGSVGTNLAAHEADNMAGFVKDFQAADARVGARWMRNPDVLYKDLDQGVATHVFAAFDQDIVEHNGAYLTHCRLAMYVLTWRLELHYSGSTPDTRPTRCPAVYLFPAHQQSHEYGREAINLGRHGS</sequence>
<dbReference type="SUPFAM" id="SSF51735">
    <property type="entry name" value="NAD(P)-binding Rossmann-fold domains"/>
    <property type="match status" value="1"/>
</dbReference>
<evidence type="ECO:0008006" key="5">
    <source>
        <dbReference type="Google" id="ProtNLM"/>
    </source>
</evidence>
<organism evidence="3 4">
    <name type="scientific">Neonectria punicea</name>
    <dbReference type="NCBI Taxonomy" id="979145"/>
    <lineage>
        <taxon>Eukaryota</taxon>
        <taxon>Fungi</taxon>
        <taxon>Dikarya</taxon>
        <taxon>Ascomycota</taxon>
        <taxon>Pezizomycotina</taxon>
        <taxon>Sordariomycetes</taxon>
        <taxon>Hypocreomycetidae</taxon>
        <taxon>Hypocreales</taxon>
        <taxon>Nectriaceae</taxon>
        <taxon>Neonectria</taxon>
    </lineage>
</organism>
<name>A0ABR1HTU0_9HYPO</name>
<dbReference type="PANTHER" id="PTHR24320:SF283">
    <property type="entry name" value="RETINOL DEHYDROGENASE 11"/>
    <property type="match status" value="1"/>
</dbReference>
<evidence type="ECO:0000256" key="1">
    <source>
        <dbReference type="ARBA" id="ARBA00006484"/>
    </source>
</evidence>
<dbReference type="InterPro" id="IPR002347">
    <property type="entry name" value="SDR_fam"/>
</dbReference>
<dbReference type="Gene3D" id="3.40.50.720">
    <property type="entry name" value="NAD(P)-binding Rossmann-like Domain"/>
    <property type="match status" value="1"/>
</dbReference>
<reference evidence="3 4" key="1">
    <citation type="journal article" date="2025" name="Microbiol. Resour. Announc.">
        <title>Draft genome sequences for Neonectria magnoliae and Neonectria punicea, canker pathogens of Liriodendron tulipifera and Acer saccharum in West Virginia.</title>
        <authorList>
            <person name="Petronek H.M."/>
            <person name="Kasson M.T."/>
            <person name="Metheny A.M."/>
            <person name="Stauder C.M."/>
            <person name="Lovett B."/>
            <person name="Lynch S.C."/>
            <person name="Garnas J.R."/>
            <person name="Kasson L.R."/>
            <person name="Stajich J.E."/>
        </authorList>
    </citation>
    <scope>NUCLEOTIDE SEQUENCE [LARGE SCALE GENOMIC DNA]</scope>
    <source>
        <strain evidence="3 4">NRRL 64653</strain>
    </source>
</reference>
<proteinExistence type="inferred from homology"/>
<dbReference type="PRINTS" id="PR00081">
    <property type="entry name" value="GDHRDH"/>
</dbReference>
<evidence type="ECO:0000256" key="2">
    <source>
        <dbReference type="ARBA" id="ARBA00023002"/>
    </source>
</evidence>
<comment type="similarity">
    <text evidence="1">Belongs to the short-chain dehydrogenases/reductases (SDR) family.</text>
</comment>
<dbReference type="Pfam" id="PF00106">
    <property type="entry name" value="adh_short"/>
    <property type="match status" value="1"/>
</dbReference>
<gene>
    <name evidence="3" type="ORF">QQX98_000723</name>
</gene>
<dbReference type="Proteomes" id="UP001498476">
    <property type="component" value="Unassembled WGS sequence"/>
</dbReference>
<dbReference type="EMBL" id="JAZAVJ010000006">
    <property type="protein sequence ID" value="KAK7424113.1"/>
    <property type="molecule type" value="Genomic_DNA"/>
</dbReference>
<dbReference type="PANTHER" id="PTHR24320">
    <property type="entry name" value="RETINOL DEHYDROGENASE"/>
    <property type="match status" value="1"/>
</dbReference>
<evidence type="ECO:0000313" key="3">
    <source>
        <dbReference type="EMBL" id="KAK7424113.1"/>
    </source>
</evidence>
<keyword evidence="4" id="KW-1185">Reference proteome</keyword>
<comment type="caution">
    <text evidence="3">The sequence shown here is derived from an EMBL/GenBank/DDBJ whole genome shotgun (WGS) entry which is preliminary data.</text>
</comment>
<protein>
    <recommendedName>
        <fullName evidence="5">Oxidoreductase</fullName>
    </recommendedName>
</protein>
<evidence type="ECO:0000313" key="4">
    <source>
        <dbReference type="Proteomes" id="UP001498476"/>
    </source>
</evidence>
<accession>A0ABR1HTU0</accession>
<dbReference type="InterPro" id="IPR036291">
    <property type="entry name" value="NAD(P)-bd_dom_sf"/>
</dbReference>